<protein>
    <submittedName>
        <fullName evidence="1">Uncharacterized protein</fullName>
    </submittedName>
</protein>
<name>J4UWA2_BEAB2</name>
<dbReference type="GeneID" id="19883209"/>
<dbReference type="InterPro" id="IPR053008">
    <property type="entry name" value="Phomopsin_biosynth_assoc"/>
</dbReference>
<dbReference type="OrthoDB" id="3501153at2759"/>
<dbReference type="InParanoid" id="J4UWA2"/>
<keyword evidence="2" id="KW-1185">Reference proteome</keyword>
<dbReference type="AlphaFoldDB" id="J4UWA2"/>
<proteinExistence type="predicted"/>
<gene>
    <name evidence="1" type="ORF">BBA_00197</name>
</gene>
<dbReference type="RefSeq" id="XP_008593516.1">
    <property type="nucleotide sequence ID" value="XM_008595294.1"/>
</dbReference>
<dbReference type="STRING" id="655819.J4UWA2"/>
<sequence length="218" mass="24306">MKDVGKPTLYRLSTSAQQYFASPLSAFKDILLICLSIPGLLALLYPKAVCDTGGPRQSTPATASLAGPTPLGTCNCGTSVAEARAMGCKYDALSSAWLPARCIDEELSREFEMAGPGPGGRWSYWKDINLTEELSVSELGDYADVSGFEYHTTQEWHFVHCIFYWRKQYRSRYNHIWVEPRYNSEHHINHCTGVFRGGMRGISSSGVALRSDPWPGWQ</sequence>
<organism evidence="1 2">
    <name type="scientific">Beauveria bassiana (strain ARSEF 2860)</name>
    <name type="common">White muscardine disease fungus</name>
    <name type="synonym">Tritirachium shiotae</name>
    <dbReference type="NCBI Taxonomy" id="655819"/>
    <lineage>
        <taxon>Eukaryota</taxon>
        <taxon>Fungi</taxon>
        <taxon>Dikarya</taxon>
        <taxon>Ascomycota</taxon>
        <taxon>Pezizomycotina</taxon>
        <taxon>Sordariomycetes</taxon>
        <taxon>Hypocreomycetidae</taxon>
        <taxon>Hypocreales</taxon>
        <taxon>Cordycipitaceae</taxon>
        <taxon>Beauveria</taxon>
    </lineage>
</organism>
<reference evidence="1 2" key="1">
    <citation type="journal article" date="2012" name="Sci. Rep.">
        <title>Genomic perspectives on the evolution of fungal entomopathogenicity in Beauveria bassiana.</title>
        <authorList>
            <person name="Xiao G."/>
            <person name="Ying S.H."/>
            <person name="Zheng P."/>
            <person name="Wang Z.L."/>
            <person name="Zhang S."/>
            <person name="Xie X.Q."/>
            <person name="Shang Y."/>
            <person name="St Leger R.J."/>
            <person name="Zhao G.P."/>
            <person name="Wang C."/>
            <person name="Feng M.G."/>
        </authorList>
    </citation>
    <scope>NUCLEOTIDE SEQUENCE [LARGE SCALE GENOMIC DNA]</scope>
    <source>
        <strain evidence="1 2">ARSEF 2860</strain>
    </source>
</reference>
<dbReference type="PANTHER" id="PTHR35896:SF3">
    <property type="entry name" value="MAJOR FACILITATOR SUPERFAMILY TRANSPORTER"/>
    <property type="match status" value="1"/>
</dbReference>
<evidence type="ECO:0000313" key="2">
    <source>
        <dbReference type="Proteomes" id="UP000002762"/>
    </source>
</evidence>
<dbReference type="EMBL" id="JH725150">
    <property type="protein sequence ID" value="EJP70567.1"/>
    <property type="molecule type" value="Genomic_DNA"/>
</dbReference>
<accession>J4UWA2</accession>
<dbReference type="PANTHER" id="PTHR35896">
    <property type="entry name" value="IG-LIKE DOMAIN-CONTAINING PROTEIN"/>
    <property type="match status" value="1"/>
</dbReference>
<dbReference type="HOGENOM" id="CLU_066042_3_1_1"/>
<dbReference type="Proteomes" id="UP000002762">
    <property type="component" value="Unassembled WGS sequence"/>
</dbReference>
<evidence type="ECO:0000313" key="1">
    <source>
        <dbReference type="EMBL" id="EJP70567.1"/>
    </source>
</evidence>